<dbReference type="AlphaFoldDB" id="A0A9P1C612"/>
<feature type="transmembrane region" description="Helical" evidence="2">
    <location>
        <begin position="107"/>
        <end position="129"/>
    </location>
</feature>
<evidence type="ECO:0000313" key="5">
    <source>
        <dbReference type="Proteomes" id="UP001152797"/>
    </source>
</evidence>
<name>A0A9P1C612_9DINO</name>
<evidence type="ECO:0000313" key="4">
    <source>
        <dbReference type="EMBL" id="CAL4771773.1"/>
    </source>
</evidence>
<keyword evidence="2" id="KW-1133">Transmembrane helix</keyword>
<dbReference type="EMBL" id="CAMXCT010000890">
    <property type="protein sequence ID" value="CAI3984461.1"/>
    <property type="molecule type" value="Genomic_DNA"/>
</dbReference>
<evidence type="ECO:0000256" key="2">
    <source>
        <dbReference type="SAM" id="Phobius"/>
    </source>
</evidence>
<feature type="region of interest" description="Disordered" evidence="1">
    <location>
        <begin position="326"/>
        <end position="350"/>
    </location>
</feature>
<keyword evidence="2" id="KW-0812">Transmembrane</keyword>
<reference evidence="4 5" key="2">
    <citation type="submission" date="2024-05" db="EMBL/GenBank/DDBJ databases">
        <authorList>
            <person name="Chen Y."/>
            <person name="Shah S."/>
            <person name="Dougan E. K."/>
            <person name="Thang M."/>
            <person name="Chan C."/>
        </authorList>
    </citation>
    <scope>NUCLEOTIDE SEQUENCE [LARGE SCALE GENOMIC DNA]</scope>
</reference>
<proteinExistence type="predicted"/>
<sequence length="350" mass="39537">MAAMLKLLDAQMITRLVQNPEKLDMNELLELSRGFFSLQAVVGLVNFIYGAVLRSMGLSTIGNLVIPLLGIYSARDDSPENYKSLRVCALYWVLGAIYYFFEAFLGFSLQSVLLGGLKAVIYGLQWLVLARLWRWMQVRYVGTVKFYLNIVIKNKQEAVATKSMERSRIAGKLIGKIANRLVSDDMFSEKVAQTLERSIPQRLQTEGGITASAATQFHRGNFIVVLVSIEQIDLRKMLQSKLDEKQMKRFDQVMYYLEFLPSWVKADLQNIILMQVGNGLLDRMPDSMTKQLREMGGLEVEVESKRLTEEAEFFFAVMKQMDEFAAKPKKEASTPSLPSSPSKAASPTPS</sequence>
<keyword evidence="2" id="KW-0472">Membrane</keyword>
<gene>
    <name evidence="3" type="ORF">C1SCF055_LOCUS11992</name>
</gene>
<dbReference type="Proteomes" id="UP001152797">
    <property type="component" value="Unassembled WGS sequence"/>
</dbReference>
<accession>A0A9P1C612</accession>
<dbReference type="EMBL" id="CAMXCT020000890">
    <property type="protein sequence ID" value="CAL1137836.1"/>
    <property type="molecule type" value="Genomic_DNA"/>
</dbReference>
<feature type="compositionally biased region" description="Low complexity" evidence="1">
    <location>
        <begin position="333"/>
        <end position="350"/>
    </location>
</feature>
<dbReference type="EMBL" id="CAMXCT030000890">
    <property type="protein sequence ID" value="CAL4771773.1"/>
    <property type="molecule type" value="Genomic_DNA"/>
</dbReference>
<evidence type="ECO:0000256" key="1">
    <source>
        <dbReference type="SAM" id="MobiDB-lite"/>
    </source>
</evidence>
<comment type="caution">
    <text evidence="3">The sequence shown here is derived from an EMBL/GenBank/DDBJ whole genome shotgun (WGS) entry which is preliminary data.</text>
</comment>
<feature type="transmembrane region" description="Helical" evidence="2">
    <location>
        <begin position="84"/>
        <end position="101"/>
    </location>
</feature>
<keyword evidence="5" id="KW-1185">Reference proteome</keyword>
<evidence type="ECO:0000313" key="3">
    <source>
        <dbReference type="EMBL" id="CAI3984461.1"/>
    </source>
</evidence>
<feature type="transmembrane region" description="Helical" evidence="2">
    <location>
        <begin position="55"/>
        <end position="72"/>
    </location>
</feature>
<protein>
    <submittedName>
        <fullName evidence="3">Uncharacterized protein</fullName>
    </submittedName>
</protein>
<organism evidence="3">
    <name type="scientific">Cladocopium goreaui</name>
    <dbReference type="NCBI Taxonomy" id="2562237"/>
    <lineage>
        <taxon>Eukaryota</taxon>
        <taxon>Sar</taxon>
        <taxon>Alveolata</taxon>
        <taxon>Dinophyceae</taxon>
        <taxon>Suessiales</taxon>
        <taxon>Symbiodiniaceae</taxon>
        <taxon>Cladocopium</taxon>
    </lineage>
</organism>
<dbReference type="OrthoDB" id="10409407at2759"/>
<reference evidence="3" key="1">
    <citation type="submission" date="2022-10" db="EMBL/GenBank/DDBJ databases">
        <authorList>
            <person name="Chen Y."/>
            <person name="Dougan E. K."/>
            <person name="Chan C."/>
            <person name="Rhodes N."/>
            <person name="Thang M."/>
        </authorList>
    </citation>
    <scope>NUCLEOTIDE SEQUENCE</scope>
</reference>